<evidence type="ECO:0000256" key="8">
    <source>
        <dbReference type="ARBA" id="ARBA00047899"/>
    </source>
</evidence>
<protein>
    <recommendedName>
        <fullName evidence="1">non-specific serine/threonine protein kinase</fullName>
        <ecNumber evidence="1">2.7.11.1</ecNumber>
    </recommendedName>
</protein>
<dbReference type="Pfam" id="PF00069">
    <property type="entry name" value="Pkinase"/>
    <property type="match status" value="1"/>
</dbReference>
<dbReference type="PANTHER" id="PTHR24351">
    <property type="entry name" value="RIBOSOMAL PROTEIN S6 KINASE"/>
    <property type="match status" value="1"/>
</dbReference>
<evidence type="ECO:0000256" key="1">
    <source>
        <dbReference type="ARBA" id="ARBA00012513"/>
    </source>
</evidence>
<keyword evidence="3" id="KW-0597">Phosphoprotein</keyword>
<keyword evidence="4" id="KW-0808">Transferase</keyword>
<dbReference type="STRING" id="27349.A0A0L6UF28"/>
<dbReference type="InterPro" id="IPR017441">
    <property type="entry name" value="Protein_kinase_ATP_BS"/>
</dbReference>
<evidence type="ECO:0000256" key="4">
    <source>
        <dbReference type="ARBA" id="ARBA00022679"/>
    </source>
</evidence>
<dbReference type="Proteomes" id="UP000037035">
    <property type="component" value="Unassembled WGS sequence"/>
</dbReference>
<evidence type="ECO:0000256" key="3">
    <source>
        <dbReference type="ARBA" id="ARBA00022553"/>
    </source>
</evidence>
<keyword evidence="5 10" id="KW-0547">Nucleotide-binding</keyword>
<evidence type="ECO:0000313" key="14">
    <source>
        <dbReference type="EMBL" id="KNZ47136.1"/>
    </source>
</evidence>
<dbReference type="FunFam" id="1.10.510.10:FF:000024">
    <property type="entry name" value="Probable serine/threonine-protein kinase cot-1"/>
    <property type="match status" value="1"/>
</dbReference>
<dbReference type="AlphaFoldDB" id="A0A0L6UF28"/>
<keyword evidence="15" id="KW-1185">Reference proteome</keyword>
<evidence type="ECO:0000256" key="6">
    <source>
        <dbReference type="ARBA" id="ARBA00022777"/>
    </source>
</evidence>
<dbReference type="PROSITE" id="PS51285">
    <property type="entry name" value="AGC_KINASE_CTER"/>
    <property type="match status" value="1"/>
</dbReference>
<proteinExistence type="predicted"/>
<dbReference type="GO" id="GO:0005524">
    <property type="term" value="F:ATP binding"/>
    <property type="evidence" value="ECO:0007669"/>
    <property type="project" value="UniProtKB-UniRule"/>
</dbReference>
<feature type="binding site" evidence="10">
    <location>
        <position position="258"/>
    </location>
    <ligand>
        <name>ATP</name>
        <dbReference type="ChEBI" id="CHEBI:30616"/>
    </ligand>
</feature>
<evidence type="ECO:0000256" key="2">
    <source>
        <dbReference type="ARBA" id="ARBA00022527"/>
    </source>
</evidence>
<dbReference type="InterPro" id="IPR000961">
    <property type="entry name" value="AGC-kinase_C"/>
</dbReference>
<keyword evidence="7 10" id="KW-0067">ATP-binding</keyword>
<dbReference type="PROSITE" id="PS00107">
    <property type="entry name" value="PROTEIN_KINASE_ATP"/>
    <property type="match status" value="1"/>
</dbReference>
<dbReference type="GO" id="GO:0007010">
    <property type="term" value="P:cytoskeleton organization"/>
    <property type="evidence" value="ECO:0007669"/>
    <property type="project" value="UniProtKB-ARBA"/>
</dbReference>
<evidence type="ECO:0000256" key="10">
    <source>
        <dbReference type="PROSITE-ProRule" id="PRU10141"/>
    </source>
</evidence>
<evidence type="ECO:0000256" key="5">
    <source>
        <dbReference type="ARBA" id="ARBA00022741"/>
    </source>
</evidence>
<dbReference type="Pfam" id="PF00433">
    <property type="entry name" value="Pkinase_C"/>
    <property type="match status" value="1"/>
</dbReference>
<dbReference type="SUPFAM" id="SSF56112">
    <property type="entry name" value="Protein kinase-like (PK-like)"/>
    <property type="match status" value="1"/>
</dbReference>
<dbReference type="CDD" id="cd11651">
    <property type="entry name" value="YPK1_N_like"/>
    <property type="match status" value="1"/>
</dbReference>
<evidence type="ECO:0000259" key="13">
    <source>
        <dbReference type="PROSITE" id="PS51285"/>
    </source>
</evidence>
<feature type="domain" description="Protein kinase" evidence="12">
    <location>
        <begin position="225"/>
        <end position="512"/>
    </location>
</feature>
<gene>
    <name evidence="14" type="ORF">VP01_664g3</name>
</gene>
<keyword evidence="6" id="KW-0418">Kinase</keyword>
<feature type="region of interest" description="Disordered" evidence="11">
    <location>
        <begin position="75"/>
        <end position="97"/>
    </location>
</feature>
<evidence type="ECO:0000259" key="12">
    <source>
        <dbReference type="PROSITE" id="PS50011"/>
    </source>
</evidence>
<comment type="catalytic activity">
    <reaction evidence="9">
        <text>L-seryl-[protein] + ATP = O-phospho-L-seryl-[protein] + ADP + H(+)</text>
        <dbReference type="Rhea" id="RHEA:17989"/>
        <dbReference type="Rhea" id="RHEA-COMP:9863"/>
        <dbReference type="Rhea" id="RHEA-COMP:11604"/>
        <dbReference type="ChEBI" id="CHEBI:15378"/>
        <dbReference type="ChEBI" id="CHEBI:29999"/>
        <dbReference type="ChEBI" id="CHEBI:30616"/>
        <dbReference type="ChEBI" id="CHEBI:83421"/>
        <dbReference type="ChEBI" id="CHEBI:456216"/>
        <dbReference type="EC" id="2.7.11.1"/>
    </reaction>
</comment>
<feature type="domain" description="AGC-kinase C-terminal" evidence="13">
    <location>
        <begin position="504"/>
        <end position="583"/>
    </location>
</feature>
<dbReference type="InterPro" id="IPR017892">
    <property type="entry name" value="Pkinase_C"/>
</dbReference>
<comment type="caution">
    <text evidence="14">The sequence shown here is derived from an EMBL/GenBank/DDBJ whole genome shotgun (WGS) entry which is preliminary data.</text>
</comment>
<reference evidence="14 15" key="1">
    <citation type="submission" date="2015-08" db="EMBL/GenBank/DDBJ databases">
        <title>Next Generation Sequencing and Analysis of the Genome of Puccinia sorghi L Schw, the Causal Agent of Maize Common Rust.</title>
        <authorList>
            <person name="Rochi L."/>
            <person name="Burguener G."/>
            <person name="Darino M."/>
            <person name="Turjanski A."/>
            <person name="Kreff E."/>
            <person name="Dieguez M.J."/>
            <person name="Sacco F."/>
        </authorList>
    </citation>
    <scope>NUCLEOTIDE SEQUENCE [LARGE SCALE GENOMIC DNA]</scope>
    <source>
        <strain evidence="14 15">RO10H11247</strain>
    </source>
</reference>
<dbReference type="InterPro" id="IPR000719">
    <property type="entry name" value="Prot_kinase_dom"/>
</dbReference>
<dbReference type="GO" id="GO:0106310">
    <property type="term" value="F:protein serine kinase activity"/>
    <property type="evidence" value="ECO:0007669"/>
    <property type="project" value="RHEA"/>
</dbReference>
<dbReference type="SMART" id="SM00220">
    <property type="entry name" value="S_TKc"/>
    <property type="match status" value="1"/>
</dbReference>
<accession>A0A0L6UF28</accession>
<dbReference type="VEuPathDB" id="FungiDB:VP01_664g3"/>
<name>A0A0L6UF28_9BASI</name>
<dbReference type="Gene3D" id="3.30.200.20">
    <property type="entry name" value="Phosphorylase Kinase, domain 1"/>
    <property type="match status" value="1"/>
</dbReference>
<feature type="compositionally biased region" description="Low complexity" evidence="11">
    <location>
        <begin position="76"/>
        <end position="87"/>
    </location>
</feature>
<dbReference type="SMART" id="SM00133">
    <property type="entry name" value="S_TK_X"/>
    <property type="match status" value="1"/>
</dbReference>
<feature type="region of interest" description="Disordered" evidence="11">
    <location>
        <begin position="1"/>
        <end position="41"/>
    </location>
</feature>
<sequence length="675" mass="74992">MKAAAARTFGKKPKDSVPSNGSEVKADESVETKEGGTRSLKVSSPGTLVIRIVEATGLKLPEGTQLPERIQRALESDAANSGSVSGSAGPGLNNKASHRVSVHRKQKWWLPYCILTYDKNEILVDAVGGALENPGWMYRADFDVSRASDVTVSAYLRTAPGHDRQDMGNDLLIGSVTFSPNIQAKGVTDAWYPASSGEGKFHVQVMYKASAVGLAHNDPLTIDSFELLKVIGKGSFGKVMQVRKKDTGRIYALKTIRKAHIVSRSEVTHTLAERTVLAQITNPFIVPLKFCFQNPDKLYLVLSFINGGELFHHLQREGRFSEERSRLYTAELLSALECLHSMDKYYFILFFFSDLKPENILLDYTGHIALCDFGLCKLNMGEAERTNNTLILSPLFLQLSAAPPTADLVSGVSGRYLAPEVIKGEGYGKTIDWWTLGILLYEMLSGLPPYFFFFSLLTDHHTMYRKILKDPLTFPAEIKPDARALLTRLLDRDPNNRLGAKGAEDIKRHSFFAKFIGKLNSKGYRPPFKPSVESAADASNFDSEFTSEMPMDSVVEDSHLSETVQQQFEGFTFNPAGEYMSESVRDYCLYAESSARLYGVERGYCSSLPFFWAIIEMPAKRATARHTTIPGWMGDASTLFGIEVIIGKRRSQFEFIGDTYPGQAQGQYLMHGSTQ</sequence>
<dbReference type="PROSITE" id="PS50011">
    <property type="entry name" value="PROTEIN_KINASE_DOM"/>
    <property type="match status" value="1"/>
</dbReference>
<evidence type="ECO:0000256" key="11">
    <source>
        <dbReference type="SAM" id="MobiDB-lite"/>
    </source>
</evidence>
<dbReference type="EMBL" id="LAVV01011996">
    <property type="protein sequence ID" value="KNZ47136.1"/>
    <property type="molecule type" value="Genomic_DNA"/>
</dbReference>
<dbReference type="OrthoDB" id="63267at2759"/>
<dbReference type="EC" id="2.7.11.1" evidence="1"/>
<evidence type="ECO:0000313" key="15">
    <source>
        <dbReference type="Proteomes" id="UP000037035"/>
    </source>
</evidence>
<dbReference type="GO" id="GO:0004674">
    <property type="term" value="F:protein serine/threonine kinase activity"/>
    <property type="evidence" value="ECO:0007669"/>
    <property type="project" value="UniProtKB-KW"/>
</dbReference>
<feature type="compositionally biased region" description="Basic and acidic residues" evidence="11">
    <location>
        <begin position="24"/>
        <end position="36"/>
    </location>
</feature>
<dbReference type="Gene3D" id="1.10.510.10">
    <property type="entry name" value="Transferase(Phosphotransferase) domain 1"/>
    <property type="match status" value="1"/>
</dbReference>
<keyword evidence="2" id="KW-0723">Serine/threonine-protein kinase</keyword>
<evidence type="ECO:0000256" key="9">
    <source>
        <dbReference type="ARBA" id="ARBA00048679"/>
    </source>
</evidence>
<dbReference type="InterPro" id="IPR011009">
    <property type="entry name" value="Kinase-like_dom_sf"/>
</dbReference>
<evidence type="ECO:0000256" key="7">
    <source>
        <dbReference type="ARBA" id="ARBA00022840"/>
    </source>
</evidence>
<organism evidence="14 15">
    <name type="scientific">Puccinia sorghi</name>
    <dbReference type="NCBI Taxonomy" id="27349"/>
    <lineage>
        <taxon>Eukaryota</taxon>
        <taxon>Fungi</taxon>
        <taxon>Dikarya</taxon>
        <taxon>Basidiomycota</taxon>
        <taxon>Pucciniomycotina</taxon>
        <taxon>Pucciniomycetes</taxon>
        <taxon>Pucciniales</taxon>
        <taxon>Pucciniaceae</taxon>
        <taxon>Puccinia</taxon>
    </lineage>
</organism>
<comment type="catalytic activity">
    <reaction evidence="8">
        <text>L-threonyl-[protein] + ATP = O-phospho-L-threonyl-[protein] + ADP + H(+)</text>
        <dbReference type="Rhea" id="RHEA:46608"/>
        <dbReference type="Rhea" id="RHEA-COMP:11060"/>
        <dbReference type="Rhea" id="RHEA-COMP:11605"/>
        <dbReference type="ChEBI" id="CHEBI:15378"/>
        <dbReference type="ChEBI" id="CHEBI:30013"/>
        <dbReference type="ChEBI" id="CHEBI:30616"/>
        <dbReference type="ChEBI" id="CHEBI:61977"/>
        <dbReference type="ChEBI" id="CHEBI:456216"/>
        <dbReference type="EC" id="2.7.11.1"/>
    </reaction>
</comment>
<dbReference type="FunFam" id="3.30.200.20:FF:000048">
    <property type="entry name" value="Non-specific serine/threonine protein kinase"/>
    <property type="match status" value="1"/>
</dbReference>